<dbReference type="Pfam" id="PF07987">
    <property type="entry name" value="DUF1775"/>
    <property type="match status" value="1"/>
</dbReference>
<protein>
    <submittedName>
        <fullName evidence="4">DUF1775 domain-containing protein</fullName>
    </submittedName>
</protein>
<dbReference type="InterPro" id="IPR038507">
    <property type="entry name" value="YcnI-like_sf"/>
</dbReference>
<dbReference type="CDD" id="cd08545">
    <property type="entry name" value="YcnI_like"/>
    <property type="match status" value="1"/>
</dbReference>
<keyword evidence="2" id="KW-0732">Signal</keyword>
<evidence type="ECO:0000259" key="3">
    <source>
        <dbReference type="Pfam" id="PF07987"/>
    </source>
</evidence>
<accession>A0A431VEX6</accession>
<reference evidence="4 5" key="1">
    <citation type="submission" date="2018-12" db="EMBL/GenBank/DDBJ databases">
        <authorList>
            <person name="Yang Y."/>
        </authorList>
    </citation>
    <scope>NUCLEOTIDE SEQUENCE [LARGE SCALE GENOMIC DNA]</scope>
    <source>
        <strain evidence="4 5">L-25-5w-1</strain>
    </source>
</reference>
<name>A0A431VEX6_9PROT</name>
<dbReference type="EMBL" id="RXMA01000017">
    <property type="protein sequence ID" value="RTR17875.1"/>
    <property type="molecule type" value="Genomic_DNA"/>
</dbReference>
<dbReference type="AlphaFoldDB" id="A0A431VEX6"/>
<evidence type="ECO:0000313" key="5">
    <source>
        <dbReference type="Proteomes" id="UP000277007"/>
    </source>
</evidence>
<keyword evidence="5" id="KW-1185">Reference proteome</keyword>
<evidence type="ECO:0000256" key="2">
    <source>
        <dbReference type="SAM" id="SignalP"/>
    </source>
</evidence>
<dbReference type="Gene3D" id="2.60.40.2230">
    <property type="entry name" value="Uncharacterised protein YcnI-like PF07987, DUF1775"/>
    <property type="match status" value="1"/>
</dbReference>
<dbReference type="InterPro" id="IPR012533">
    <property type="entry name" value="YcnI-copper_dom"/>
</dbReference>
<proteinExistence type="predicted"/>
<comment type="caution">
    <text evidence="4">The sequence shown here is derived from an EMBL/GenBank/DDBJ whole genome shotgun (WGS) entry which is preliminary data.</text>
</comment>
<feature type="region of interest" description="Disordered" evidence="1">
    <location>
        <begin position="159"/>
        <end position="179"/>
    </location>
</feature>
<feature type="chain" id="PRO_5019316585" evidence="2">
    <location>
        <begin position="27"/>
        <end position="179"/>
    </location>
</feature>
<dbReference type="Proteomes" id="UP000277007">
    <property type="component" value="Unassembled WGS sequence"/>
</dbReference>
<sequence length="179" mass="18969">MIRATRATLAAVGLFALSAAVLPVTAAAHATLEVQQAPSGSYYKAVIRIGHGCDGSATTAIRVRIPEGVVSVKPMPKPGWTLSTVEGPYATPFVSHGKTITKGVTEVTWTGGPLPDAFYDEFVFQAKLPEKPAGTVIHVPVVQECDKGVNRWIEIPEPGKTAHDYKEPAPSLTLTAKPQ</sequence>
<evidence type="ECO:0000256" key="1">
    <source>
        <dbReference type="SAM" id="MobiDB-lite"/>
    </source>
</evidence>
<dbReference type="OrthoDB" id="9796962at2"/>
<feature type="domain" description="YncI copper-binding" evidence="3">
    <location>
        <begin position="29"/>
        <end position="174"/>
    </location>
</feature>
<evidence type="ECO:0000313" key="4">
    <source>
        <dbReference type="EMBL" id="RTR17875.1"/>
    </source>
</evidence>
<gene>
    <name evidence="4" type="ORF">EJ903_17250</name>
</gene>
<feature type="signal peptide" evidence="2">
    <location>
        <begin position="1"/>
        <end position="26"/>
    </location>
</feature>
<dbReference type="RefSeq" id="WP_126617716.1">
    <property type="nucleotide sequence ID" value="NZ_JBHUCY010000015.1"/>
</dbReference>
<organism evidence="4 5">
    <name type="scientific">Azospirillum griseum</name>
    <dbReference type="NCBI Taxonomy" id="2496639"/>
    <lineage>
        <taxon>Bacteria</taxon>
        <taxon>Pseudomonadati</taxon>
        <taxon>Pseudomonadota</taxon>
        <taxon>Alphaproteobacteria</taxon>
        <taxon>Rhodospirillales</taxon>
        <taxon>Azospirillaceae</taxon>
        <taxon>Azospirillum</taxon>
    </lineage>
</organism>